<dbReference type="PANTHER" id="PTHR21299:SF1">
    <property type="entry name" value="PANTOATE--BETA-ALANINE LIGASE"/>
    <property type="match status" value="1"/>
</dbReference>
<dbReference type="AlphaFoldDB" id="A0A133PGY9"/>
<dbReference type="GO" id="GO:0005524">
    <property type="term" value="F:ATP binding"/>
    <property type="evidence" value="ECO:0007669"/>
    <property type="project" value="UniProtKB-KW"/>
</dbReference>
<dbReference type="GO" id="GO:0004592">
    <property type="term" value="F:pantoate-beta-alanine ligase activity"/>
    <property type="evidence" value="ECO:0007669"/>
    <property type="project" value="UniProtKB-UniRule"/>
</dbReference>
<feature type="binding site" evidence="8">
    <location>
        <position position="151"/>
    </location>
    <ligand>
        <name>(R)-pantoate</name>
        <dbReference type="ChEBI" id="CHEBI:15980"/>
    </ligand>
</feature>
<evidence type="ECO:0000256" key="2">
    <source>
        <dbReference type="ARBA" id="ARBA00009256"/>
    </source>
</evidence>
<accession>A0A133PGY9</accession>
<name>A0A133PGY9_9FIRM</name>
<comment type="function">
    <text evidence="8">Catalyzes the condensation of pantoate with beta-alanine in an ATP-dependent reaction via a pantoyl-adenylate intermediate.</text>
</comment>
<organism evidence="9">
    <name type="scientific">Peptoniphilus harei</name>
    <dbReference type="NCBI Taxonomy" id="54005"/>
    <lineage>
        <taxon>Bacteria</taxon>
        <taxon>Bacillati</taxon>
        <taxon>Bacillota</taxon>
        <taxon>Tissierellia</taxon>
        <taxon>Tissierellales</taxon>
        <taxon>Peptoniphilaceae</taxon>
        <taxon>Peptoniphilus</taxon>
    </lineage>
</organism>
<keyword evidence="4 8" id="KW-0566">Pantothenate biosynthesis</keyword>
<sequence>MMKVLRNVQEALEFTKGNYQKSVGLVPTMGYLHAGHKSLIDEARKNNDIVVVSIFVNPTQFGPGEDYESYPRDEERDFKLCEEAGVDAVFTPDPKEFYQNHKTYVTIEDLKDNLCGKTRPIHFRGVLTVLTKLFHIFRPTRAYFGRKDAQQFLIVKKAVKDLNFGIEIVPCPIKREEDGLAISSRNVYLSDEERKAAPVLHRALEKGRAAMTKGMKAEDLIKIIEDEIKTEELADIEYVQVVDTEEIKDMDVVDRDCLVALAVKFGTTRLIDNFFFEV</sequence>
<feature type="binding site" evidence="8">
    <location>
        <position position="60"/>
    </location>
    <ligand>
        <name>(R)-pantoate</name>
        <dbReference type="ChEBI" id="CHEBI:15980"/>
    </ligand>
</feature>
<dbReference type="CDD" id="cd00560">
    <property type="entry name" value="PanC"/>
    <property type="match status" value="1"/>
</dbReference>
<evidence type="ECO:0000313" key="9">
    <source>
        <dbReference type="EMBL" id="KXA27837.1"/>
    </source>
</evidence>
<feature type="active site" description="Proton donor" evidence="8">
    <location>
        <position position="36"/>
    </location>
</feature>
<comment type="caution">
    <text evidence="8">Lacks conserved residue(s) required for the propagation of feature annotation.</text>
</comment>
<dbReference type="EMBL" id="LRQE01000050">
    <property type="protein sequence ID" value="KXA27837.1"/>
    <property type="molecule type" value="Genomic_DNA"/>
</dbReference>
<dbReference type="Pfam" id="PF02569">
    <property type="entry name" value="Pantoate_ligase"/>
    <property type="match status" value="1"/>
</dbReference>
<dbReference type="InterPro" id="IPR014729">
    <property type="entry name" value="Rossmann-like_a/b/a_fold"/>
</dbReference>
<feature type="binding site" evidence="8">
    <location>
        <position position="60"/>
    </location>
    <ligand>
        <name>beta-alanine</name>
        <dbReference type="ChEBI" id="CHEBI:57966"/>
    </ligand>
</feature>
<evidence type="ECO:0000256" key="7">
    <source>
        <dbReference type="ARBA" id="ARBA00048258"/>
    </source>
</evidence>
<evidence type="ECO:0000313" key="10">
    <source>
        <dbReference type="Proteomes" id="UP000070174"/>
    </source>
</evidence>
<feature type="binding site" evidence="8">
    <location>
        <begin position="182"/>
        <end position="185"/>
    </location>
    <ligand>
        <name>ATP</name>
        <dbReference type="ChEBI" id="CHEBI:30616"/>
    </ligand>
</feature>
<keyword evidence="6 8" id="KW-0067">ATP-binding</keyword>
<reference evidence="9 10" key="1">
    <citation type="submission" date="2016-01" db="EMBL/GenBank/DDBJ databases">
        <authorList>
            <person name="Oliw E.H."/>
        </authorList>
    </citation>
    <scope>NUCLEOTIDE SEQUENCE [LARGE SCALE GENOMIC DNA]</scope>
    <source>
        <strain evidence="9 10">CMW7756A</strain>
    </source>
</reference>
<comment type="pathway">
    <text evidence="1 8">Cofactor biosynthesis; (R)-pantothenate biosynthesis; (R)-pantothenate from (R)-pantoate and beta-alanine: step 1/1.</text>
</comment>
<comment type="miscellaneous">
    <text evidence="8">The reaction proceeds by a bi uni uni bi ping pong mechanism.</text>
</comment>
<comment type="subcellular location">
    <subcellularLocation>
        <location evidence="8">Cytoplasm</location>
    </subcellularLocation>
</comment>
<dbReference type="PATRIC" id="fig|54005.3.peg.1871"/>
<dbReference type="UniPathway" id="UPA00028">
    <property type="reaction ID" value="UER00005"/>
</dbReference>
<comment type="caution">
    <text evidence="9">The sequence shown here is derived from an EMBL/GenBank/DDBJ whole genome shotgun (WGS) entry which is preliminary data.</text>
</comment>
<dbReference type="Gene3D" id="3.30.1300.10">
    <property type="entry name" value="Pantoate-beta-alanine ligase, C-terminal domain"/>
    <property type="match status" value="1"/>
</dbReference>
<evidence type="ECO:0000256" key="3">
    <source>
        <dbReference type="ARBA" id="ARBA00022598"/>
    </source>
</evidence>
<dbReference type="GO" id="GO:0005829">
    <property type="term" value="C:cytosol"/>
    <property type="evidence" value="ECO:0007669"/>
    <property type="project" value="TreeGrafter"/>
</dbReference>
<evidence type="ECO:0000256" key="5">
    <source>
        <dbReference type="ARBA" id="ARBA00022741"/>
    </source>
</evidence>
<dbReference type="NCBIfam" id="TIGR00125">
    <property type="entry name" value="cyt_tran_rel"/>
    <property type="match status" value="1"/>
</dbReference>
<dbReference type="InterPro" id="IPR003721">
    <property type="entry name" value="Pantoate_ligase"/>
</dbReference>
<keyword evidence="3 8" id="KW-0436">Ligase</keyword>
<dbReference type="EC" id="6.3.2.1" evidence="8"/>
<proteinExistence type="inferred from homology"/>
<keyword evidence="5 8" id="KW-0547">Nucleotide-binding</keyword>
<comment type="subunit">
    <text evidence="8">Homodimer.</text>
</comment>
<keyword evidence="8" id="KW-0963">Cytoplasm</keyword>
<evidence type="ECO:0000256" key="6">
    <source>
        <dbReference type="ARBA" id="ARBA00022840"/>
    </source>
</evidence>
<dbReference type="InterPro" id="IPR042176">
    <property type="entry name" value="Pantoate_ligase_C"/>
</dbReference>
<gene>
    <name evidence="8" type="primary">panC</name>
    <name evidence="9" type="ORF">HMPREF3229_01908</name>
</gene>
<comment type="catalytic activity">
    <reaction evidence="7 8">
        <text>(R)-pantoate + beta-alanine + ATP = (R)-pantothenate + AMP + diphosphate + H(+)</text>
        <dbReference type="Rhea" id="RHEA:10912"/>
        <dbReference type="ChEBI" id="CHEBI:15378"/>
        <dbReference type="ChEBI" id="CHEBI:15980"/>
        <dbReference type="ChEBI" id="CHEBI:29032"/>
        <dbReference type="ChEBI" id="CHEBI:30616"/>
        <dbReference type="ChEBI" id="CHEBI:33019"/>
        <dbReference type="ChEBI" id="CHEBI:57966"/>
        <dbReference type="ChEBI" id="CHEBI:456215"/>
        <dbReference type="EC" id="6.3.2.1"/>
    </reaction>
</comment>
<dbReference type="Proteomes" id="UP000070174">
    <property type="component" value="Unassembled WGS sequence"/>
</dbReference>
<dbReference type="Gene3D" id="3.40.50.620">
    <property type="entry name" value="HUPs"/>
    <property type="match status" value="1"/>
</dbReference>
<dbReference type="NCBIfam" id="TIGR00018">
    <property type="entry name" value="panC"/>
    <property type="match status" value="1"/>
</dbReference>
<dbReference type="PANTHER" id="PTHR21299">
    <property type="entry name" value="CYTIDYLATE KINASE/PANTOATE-BETA-ALANINE LIGASE"/>
    <property type="match status" value="1"/>
</dbReference>
<dbReference type="HAMAP" id="MF_00158">
    <property type="entry name" value="PanC"/>
    <property type="match status" value="1"/>
</dbReference>
<dbReference type="SUPFAM" id="SSF52374">
    <property type="entry name" value="Nucleotidylyl transferase"/>
    <property type="match status" value="1"/>
</dbReference>
<evidence type="ECO:0000256" key="1">
    <source>
        <dbReference type="ARBA" id="ARBA00004990"/>
    </source>
</evidence>
<evidence type="ECO:0000256" key="4">
    <source>
        <dbReference type="ARBA" id="ARBA00022655"/>
    </source>
</evidence>
<feature type="binding site" evidence="8">
    <location>
        <begin position="145"/>
        <end position="148"/>
    </location>
    <ligand>
        <name>ATP</name>
        <dbReference type="ChEBI" id="CHEBI:30616"/>
    </ligand>
</feature>
<evidence type="ECO:0000256" key="8">
    <source>
        <dbReference type="HAMAP-Rule" id="MF_00158"/>
    </source>
</evidence>
<feature type="binding site" evidence="8">
    <location>
        <begin position="29"/>
        <end position="36"/>
    </location>
    <ligand>
        <name>ATP</name>
        <dbReference type="ChEBI" id="CHEBI:30616"/>
    </ligand>
</feature>
<dbReference type="GO" id="GO:0015940">
    <property type="term" value="P:pantothenate biosynthetic process"/>
    <property type="evidence" value="ECO:0007669"/>
    <property type="project" value="UniProtKB-UniRule"/>
</dbReference>
<dbReference type="InterPro" id="IPR004821">
    <property type="entry name" value="Cyt_trans-like"/>
</dbReference>
<comment type="similarity">
    <text evidence="2 8">Belongs to the pantothenate synthetase family.</text>
</comment>
<protein>
    <recommendedName>
        <fullName evidence="8">Pantothenate synthetase</fullName>
        <shortName evidence="8">PS</shortName>
        <ecNumber evidence="8">6.3.2.1</ecNumber>
    </recommendedName>
    <alternativeName>
        <fullName evidence="8">Pantoate--beta-alanine ligase</fullName>
    </alternativeName>
    <alternativeName>
        <fullName evidence="8">Pantoate-activating enzyme</fullName>
    </alternativeName>
</protein>